<name>A0A841BT50_9ACTN</name>
<sequence length="283" mass="31580">MSGEPGKIIDLNTRKRFKPDVGALAREQVSQARQRLGLSRPDFAERLEPLIGWLPSPEVIESWETAVVPPGDVLMAANLAMHGSVPVQSSRHETDLIGQAMADRFADVTAVFATRSEFVSAMPPHRLFDQATEIRAAGLSLNILCQNYTDSRLRDLVQGGTRLKFLFLDPAGTAIAQREQEEGYPPGHLSSLTELNIQTVMYRVRDRLPVDLRPNVEIATYDETVRFNIIMIDSDVAVVQPYLPEARGIDSPTLVLNRRSSVAGLYPMFEQVFNVLWERGQPL</sequence>
<dbReference type="AlphaFoldDB" id="A0A841BT50"/>
<feature type="domain" description="DUF5919" evidence="1">
    <location>
        <begin position="135"/>
        <end position="282"/>
    </location>
</feature>
<dbReference type="RefSeq" id="WP_184838075.1">
    <property type="nucleotide sequence ID" value="NZ_JACHMN010000002.1"/>
</dbReference>
<comment type="caution">
    <text evidence="2">The sequence shown here is derived from an EMBL/GenBank/DDBJ whole genome shotgun (WGS) entry which is preliminary data.</text>
</comment>
<evidence type="ECO:0000313" key="3">
    <source>
        <dbReference type="Proteomes" id="UP000587527"/>
    </source>
</evidence>
<protein>
    <recommendedName>
        <fullName evidence="1">DUF5919 domain-containing protein</fullName>
    </recommendedName>
</protein>
<keyword evidence="3" id="KW-1185">Reference proteome</keyword>
<evidence type="ECO:0000313" key="2">
    <source>
        <dbReference type="EMBL" id="MBB5870588.1"/>
    </source>
</evidence>
<dbReference type="Proteomes" id="UP000587527">
    <property type="component" value="Unassembled WGS sequence"/>
</dbReference>
<gene>
    <name evidence="2" type="ORF">F4553_003967</name>
</gene>
<organism evidence="2 3">
    <name type="scientific">Allocatelliglobosispora scoriae</name>
    <dbReference type="NCBI Taxonomy" id="643052"/>
    <lineage>
        <taxon>Bacteria</taxon>
        <taxon>Bacillati</taxon>
        <taxon>Actinomycetota</taxon>
        <taxon>Actinomycetes</taxon>
        <taxon>Micromonosporales</taxon>
        <taxon>Micromonosporaceae</taxon>
        <taxon>Allocatelliglobosispora</taxon>
    </lineage>
</organism>
<dbReference type="Pfam" id="PF19319">
    <property type="entry name" value="DUF5919"/>
    <property type="match status" value="1"/>
</dbReference>
<accession>A0A841BT50</accession>
<evidence type="ECO:0000259" key="1">
    <source>
        <dbReference type="Pfam" id="PF19319"/>
    </source>
</evidence>
<dbReference type="EMBL" id="JACHMN010000002">
    <property type="protein sequence ID" value="MBB5870588.1"/>
    <property type="molecule type" value="Genomic_DNA"/>
</dbReference>
<dbReference type="InterPro" id="IPR045697">
    <property type="entry name" value="DUF5919"/>
</dbReference>
<reference evidence="2 3" key="1">
    <citation type="submission" date="2020-08" db="EMBL/GenBank/DDBJ databases">
        <title>Sequencing the genomes of 1000 actinobacteria strains.</title>
        <authorList>
            <person name="Klenk H.-P."/>
        </authorList>
    </citation>
    <scope>NUCLEOTIDE SEQUENCE [LARGE SCALE GENOMIC DNA]</scope>
    <source>
        <strain evidence="2 3">DSM 45362</strain>
    </source>
</reference>
<proteinExistence type="predicted"/>